<dbReference type="AlphaFoldDB" id="A0A2P6MBT1"/>
<organism evidence="2 3">
    <name type="scientific">Arenimonas caeni</name>
    <dbReference type="NCBI Taxonomy" id="2058085"/>
    <lineage>
        <taxon>Bacteria</taxon>
        <taxon>Pseudomonadati</taxon>
        <taxon>Pseudomonadota</taxon>
        <taxon>Gammaproteobacteria</taxon>
        <taxon>Lysobacterales</taxon>
        <taxon>Lysobacteraceae</taxon>
        <taxon>Arenimonas</taxon>
    </lineage>
</organism>
<proteinExistence type="predicted"/>
<dbReference type="SMART" id="SM00267">
    <property type="entry name" value="GGDEF"/>
    <property type="match status" value="1"/>
</dbReference>
<dbReference type="InterPro" id="IPR000160">
    <property type="entry name" value="GGDEF_dom"/>
</dbReference>
<dbReference type="SUPFAM" id="SSF55073">
    <property type="entry name" value="Nucleotide cyclase"/>
    <property type="match status" value="1"/>
</dbReference>
<dbReference type="Proteomes" id="UP000241736">
    <property type="component" value="Unassembled WGS sequence"/>
</dbReference>
<dbReference type="InterPro" id="IPR003018">
    <property type="entry name" value="GAF"/>
</dbReference>
<reference evidence="2 3" key="1">
    <citation type="submission" date="2018-03" db="EMBL/GenBank/DDBJ databases">
        <title>Arenimonas caeni sp. nov., isolated from activated sludge.</title>
        <authorList>
            <person name="Liu H."/>
        </authorList>
    </citation>
    <scope>NUCLEOTIDE SEQUENCE [LARGE SCALE GENOMIC DNA]</scope>
    <source>
        <strain evidence="3">z29</strain>
    </source>
</reference>
<sequence length="330" mass="35086">MVSSDRLREVIATQAQIARLGFDLGGVMDLVAARTLPLVRADGAVVELVEGDEMVYRGAAGTAARSLGTRIGRRGSLSGLCMEQGVVLRCDDSEADPRVDLEACRRVGLRSMVVLPLMHEGEPVGVLKAMSSRPAGFDDTDAEVLGLLGDAVGAAMFHATRHVASDLFHLATHDPLTDLPNRALFADRLKAAIGSAHRLDIAVGVMMVDVDDLKPVNDEFGHAAGDALLQEFARRLSGCARGSDTVARLGGDEFAAVLVPLRHGDSIHGAIARFQTALALPFGFRGRDFPLRASFGGAVALAESGDPHDLLELADQRMYDAKRARKQSTT</sequence>
<dbReference type="Pfam" id="PF00990">
    <property type="entry name" value="GGDEF"/>
    <property type="match status" value="1"/>
</dbReference>
<dbReference type="InterPro" id="IPR029787">
    <property type="entry name" value="Nucleotide_cyclase"/>
</dbReference>
<evidence type="ECO:0000313" key="2">
    <source>
        <dbReference type="EMBL" id="PRH83429.1"/>
    </source>
</evidence>
<protein>
    <submittedName>
        <fullName evidence="2">GGDEF domain-containing protein</fullName>
    </submittedName>
</protein>
<dbReference type="InterPro" id="IPR052163">
    <property type="entry name" value="DGC-Regulatory_Protein"/>
</dbReference>
<dbReference type="Pfam" id="PF13185">
    <property type="entry name" value="GAF_2"/>
    <property type="match status" value="1"/>
</dbReference>
<dbReference type="InterPro" id="IPR043128">
    <property type="entry name" value="Rev_trsase/Diguanyl_cyclase"/>
</dbReference>
<dbReference type="PROSITE" id="PS50887">
    <property type="entry name" value="GGDEF"/>
    <property type="match status" value="1"/>
</dbReference>
<dbReference type="PANTHER" id="PTHR46663:SF2">
    <property type="entry name" value="GGDEF DOMAIN-CONTAINING PROTEIN"/>
    <property type="match status" value="1"/>
</dbReference>
<accession>A0A2P6MBT1</accession>
<dbReference type="CDD" id="cd01949">
    <property type="entry name" value="GGDEF"/>
    <property type="match status" value="1"/>
</dbReference>
<keyword evidence="3" id="KW-1185">Reference proteome</keyword>
<dbReference type="PANTHER" id="PTHR46663">
    <property type="entry name" value="DIGUANYLATE CYCLASE DGCT-RELATED"/>
    <property type="match status" value="1"/>
</dbReference>
<dbReference type="NCBIfam" id="TIGR00254">
    <property type="entry name" value="GGDEF"/>
    <property type="match status" value="1"/>
</dbReference>
<comment type="caution">
    <text evidence="2">The sequence shown here is derived from an EMBL/GenBank/DDBJ whole genome shotgun (WGS) entry which is preliminary data.</text>
</comment>
<dbReference type="RefSeq" id="WP_106989308.1">
    <property type="nucleotide sequence ID" value="NZ_KZ679084.1"/>
</dbReference>
<dbReference type="Gene3D" id="3.30.450.40">
    <property type="match status" value="1"/>
</dbReference>
<dbReference type="SMART" id="SM00065">
    <property type="entry name" value="GAF"/>
    <property type="match status" value="1"/>
</dbReference>
<evidence type="ECO:0000313" key="3">
    <source>
        <dbReference type="Proteomes" id="UP000241736"/>
    </source>
</evidence>
<dbReference type="SUPFAM" id="SSF55781">
    <property type="entry name" value="GAF domain-like"/>
    <property type="match status" value="1"/>
</dbReference>
<gene>
    <name evidence="2" type="ORF">C6N40_01910</name>
</gene>
<name>A0A2P6MBT1_9GAMM</name>
<dbReference type="OrthoDB" id="9803824at2"/>
<dbReference type="EMBL" id="PVLF01000002">
    <property type="protein sequence ID" value="PRH83429.1"/>
    <property type="molecule type" value="Genomic_DNA"/>
</dbReference>
<feature type="domain" description="GGDEF" evidence="1">
    <location>
        <begin position="201"/>
        <end position="330"/>
    </location>
</feature>
<dbReference type="Gene3D" id="3.30.70.270">
    <property type="match status" value="1"/>
</dbReference>
<evidence type="ECO:0000259" key="1">
    <source>
        <dbReference type="PROSITE" id="PS50887"/>
    </source>
</evidence>
<dbReference type="InterPro" id="IPR029016">
    <property type="entry name" value="GAF-like_dom_sf"/>
</dbReference>